<feature type="signal peptide" evidence="1">
    <location>
        <begin position="1"/>
        <end position="21"/>
    </location>
</feature>
<dbReference type="Proteomes" id="UP000474175">
    <property type="component" value="Unassembled WGS sequence"/>
</dbReference>
<reference evidence="2 3" key="1">
    <citation type="submission" date="2020-02" db="EMBL/GenBank/DDBJ databases">
        <title>Draft genome sequence of two Spirosoma agri KCTC 52727 and Spirosoma terrae KCTC 52035.</title>
        <authorList>
            <person name="Rojas J."/>
            <person name="Ambika Manirajan B."/>
            <person name="Suarez C."/>
            <person name="Ratering S."/>
            <person name="Schnell S."/>
        </authorList>
    </citation>
    <scope>NUCLEOTIDE SEQUENCE [LARGE SCALE GENOMIC DNA]</scope>
    <source>
        <strain evidence="2 3">KCTC 52035</strain>
    </source>
</reference>
<proteinExistence type="predicted"/>
<evidence type="ECO:0000313" key="3">
    <source>
        <dbReference type="Proteomes" id="UP000474175"/>
    </source>
</evidence>
<protein>
    <recommendedName>
        <fullName evidence="4">DUF4251 domain-containing protein</fullName>
    </recommendedName>
</protein>
<evidence type="ECO:0000313" key="2">
    <source>
        <dbReference type="EMBL" id="NDU93965.1"/>
    </source>
</evidence>
<gene>
    <name evidence="2" type="ORF">GK108_03695</name>
</gene>
<accession>A0A6L9L0C4</accession>
<feature type="chain" id="PRO_5026788267" description="DUF4251 domain-containing protein" evidence="1">
    <location>
        <begin position="22"/>
        <end position="141"/>
    </location>
</feature>
<keyword evidence="1" id="KW-0732">Signal</keyword>
<name>A0A6L9L0C4_9BACT</name>
<sequence>MKKILTFLFLLLLTYPLQAQALPELRQYVTTGQIEAEITTVKNAGNRFTSFGKCLLRYSGNKLRGNYQQLFSDRNQFIGNKDNTGLEIDLSNGTITIILNSWGGGRETYQAQVQSNGKLLVSNNTGLVVIVSLEKKGQAID</sequence>
<organism evidence="2 3">
    <name type="scientific">Spirosoma terrae</name>
    <dbReference type="NCBI Taxonomy" id="1968276"/>
    <lineage>
        <taxon>Bacteria</taxon>
        <taxon>Pseudomonadati</taxon>
        <taxon>Bacteroidota</taxon>
        <taxon>Cytophagia</taxon>
        <taxon>Cytophagales</taxon>
        <taxon>Cytophagaceae</taxon>
        <taxon>Spirosoma</taxon>
    </lineage>
</organism>
<dbReference type="RefSeq" id="WP_163942930.1">
    <property type="nucleotide sequence ID" value="NZ_JAAFZH010000001.1"/>
</dbReference>
<evidence type="ECO:0008006" key="4">
    <source>
        <dbReference type="Google" id="ProtNLM"/>
    </source>
</evidence>
<dbReference type="EMBL" id="JAAFZH010000001">
    <property type="protein sequence ID" value="NDU93965.1"/>
    <property type="molecule type" value="Genomic_DNA"/>
</dbReference>
<comment type="caution">
    <text evidence="2">The sequence shown here is derived from an EMBL/GenBank/DDBJ whole genome shotgun (WGS) entry which is preliminary data.</text>
</comment>
<keyword evidence="3" id="KW-1185">Reference proteome</keyword>
<evidence type="ECO:0000256" key="1">
    <source>
        <dbReference type="SAM" id="SignalP"/>
    </source>
</evidence>
<dbReference type="AlphaFoldDB" id="A0A6L9L0C4"/>